<feature type="coiled-coil region" evidence="1">
    <location>
        <begin position="22"/>
        <end position="49"/>
    </location>
</feature>
<gene>
    <name evidence="2" type="ORF">CCR94_19280</name>
</gene>
<evidence type="ECO:0000313" key="3">
    <source>
        <dbReference type="Proteomes" id="UP000239089"/>
    </source>
</evidence>
<sequence length="77" mass="8755">MERLSTIARAPPRTRAQLASEVTRLEFERDRALRDLALLETKRAAAERRFASIDARSKKLRSLFADLEADEATGDPR</sequence>
<dbReference type="Proteomes" id="UP000239089">
    <property type="component" value="Unassembled WGS sequence"/>
</dbReference>
<proteinExistence type="predicted"/>
<evidence type="ECO:0000313" key="2">
    <source>
        <dbReference type="EMBL" id="PPQ27809.1"/>
    </source>
</evidence>
<comment type="caution">
    <text evidence="2">The sequence shown here is derived from an EMBL/GenBank/DDBJ whole genome shotgun (WGS) entry which is preliminary data.</text>
</comment>
<dbReference type="AlphaFoldDB" id="A0A2S6MZM7"/>
<reference evidence="2 3" key="1">
    <citation type="journal article" date="2018" name="Arch. Microbiol.">
        <title>New insights into the metabolic potential of the phototrophic purple bacterium Rhodopila globiformis DSM 161(T) from its draft genome sequence and evidence for a vanadium-dependent nitrogenase.</title>
        <authorList>
            <person name="Imhoff J.F."/>
            <person name="Rahn T."/>
            <person name="Kunzel S."/>
            <person name="Neulinger S.C."/>
        </authorList>
    </citation>
    <scope>NUCLEOTIDE SEQUENCE [LARGE SCALE GENOMIC DNA]</scope>
    <source>
        <strain evidence="2 3">DSM 16996</strain>
    </source>
</reference>
<keyword evidence="3" id="KW-1185">Reference proteome</keyword>
<evidence type="ECO:0000256" key="1">
    <source>
        <dbReference type="SAM" id="Coils"/>
    </source>
</evidence>
<name>A0A2S6MZM7_9HYPH</name>
<organism evidence="2 3">
    <name type="scientific">Rhodoblastus sphagnicola</name>
    <dbReference type="NCBI Taxonomy" id="333368"/>
    <lineage>
        <taxon>Bacteria</taxon>
        <taxon>Pseudomonadati</taxon>
        <taxon>Pseudomonadota</taxon>
        <taxon>Alphaproteobacteria</taxon>
        <taxon>Hyphomicrobiales</taxon>
        <taxon>Rhodoblastaceae</taxon>
        <taxon>Rhodoblastus</taxon>
    </lineage>
</organism>
<keyword evidence="1" id="KW-0175">Coiled coil</keyword>
<protein>
    <submittedName>
        <fullName evidence="2">Uncharacterized protein</fullName>
    </submittedName>
</protein>
<accession>A0A2S6MZM7</accession>
<dbReference type="EMBL" id="NHSJ01000120">
    <property type="protein sequence ID" value="PPQ27809.1"/>
    <property type="molecule type" value="Genomic_DNA"/>
</dbReference>